<evidence type="ECO:0000313" key="3">
    <source>
        <dbReference type="Proteomes" id="UP000176689"/>
    </source>
</evidence>
<organism evidence="2 3">
    <name type="scientific">Candidatus Kaiserbacteria bacterium RIFCSPHIGHO2_12_FULL_53_13</name>
    <dbReference type="NCBI Taxonomy" id="1798502"/>
    <lineage>
        <taxon>Bacteria</taxon>
        <taxon>Candidatus Kaiseribacteriota</taxon>
    </lineage>
</organism>
<keyword evidence="1" id="KW-0812">Transmembrane</keyword>
<sequence length="131" mass="15086">MSYGIIRKEWALVAIVALAPNLAFAQSVLRTLGYLDIFIGLFLAVSIVMFVGAFIVYFVRYGTMHREEMFKYMQWSISILFVLSVLLALIRFFQRHTSAMLYFLSVAAFILLTILIIYISAKKGEKKKEKK</sequence>
<accession>A0A1F6EAH2</accession>
<evidence type="ECO:0000313" key="2">
    <source>
        <dbReference type="EMBL" id="OGG70570.1"/>
    </source>
</evidence>
<evidence type="ECO:0000256" key="1">
    <source>
        <dbReference type="SAM" id="Phobius"/>
    </source>
</evidence>
<keyword evidence="1" id="KW-1133">Transmembrane helix</keyword>
<protein>
    <submittedName>
        <fullName evidence="2">Uncharacterized protein</fullName>
    </submittedName>
</protein>
<name>A0A1F6EAH2_9BACT</name>
<reference evidence="2 3" key="1">
    <citation type="journal article" date="2016" name="Nat. Commun.">
        <title>Thousands of microbial genomes shed light on interconnected biogeochemical processes in an aquifer system.</title>
        <authorList>
            <person name="Anantharaman K."/>
            <person name="Brown C.T."/>
            <person name="Hug L.A."/>
            <person name="Sharon I."/>
            <person name="Castelle C.J."/>
            <person name="Probst A.J."/>
            <person name="Thomas B.C."/>
            <person name="Singh A."/>
            <person name="Wilkins M.J."/>
            <person name="Karaoz U."/>
            <person name="Brodie E.L."/>
            <person name="Williams K.H."/>
            <person name="Hubbard S.S."/>
            <person name="Banfield J.F."/>
        </authorList>
    </citation>
    <scope>NUCLEOTIDE SEQUENCE [LARGE SCALE GENOMIC DNA]</scope>
</reference>
<dbReference type="Proteomes" id="UP000176689">
    <property type="component" value="Unassembled WGS sequence"/>
</dbReference>
<feature type="transmembrane region" description="Helical" evidence="1">
    <location>
        <begin position="35"/>
        <end position="60"/>
    </location>
</feature>
<feature type="transmembrane region" description="Helical" evidence="1">
    <location>
        <begin position="99"/>
        <end position="121"/>
    </location>
</feature>
<dbReference type="AlphaFoldDB" id="A0A1F6EAH2"/>
<dbReference type="EMBL" id="MFLP01000022">
    <property type="protein sequence ID" value="OGG70570.1"/>
    <property type="molecule type" value="Genomic_DNA"/>
</dbReference>
<feature type="transmembrane region" description="Helical" evidence="1">
    <location>
        <begin position="72"/>
        <end position="93"/>
    </location>
</feature>
<comment type="caution">
    <text evidence="2">The sequence shown here is derived from an EMBL/GenBank/DDBJ whole genome shotgun (WGS) entry which is preliminary data.</text>
</comment>
<gene>
    <name evidence="2" type="ORF">A3F27_02950</name>
</gene>
<proteinExistence type="predicted"/>
<keyword evidence="1" id="KW-0472">Membrane</keyword>